<dbReference type="CDD" id="cd07302">
    <property type="entry name" value="CHD"/>
    <property type="match status" value="1"/>
</dbReference>
<organism evidence="3 4">
    <name type="scientific">Mycobacterium colombiense</name>
    <dbReference type="NCBI Taxonomy" id="339268"/>
    <lineage>
        <taxon>Bacteria</taxon>
        <taxon>Bacillati</taxon>
        <taxon>Actinomycetota</taxon>
        <taxon>Actinomycetes</taxon>
        <taxon>Mycobacteriales</taxon>
        <taxon>Mycobacteriaceae</taxon>
        <taxon>Mycobacterium</taxon>
        <taxon>Mycobacterium avium complex (MAC)</taxon>
    </lineage>
</organism>
<proteinExistence type="inferred from homology"/>
<reference evidence="3 4" key="1">
    <citation type="submission" date="2018-06" db="EMBL/GenBank/DDBJ databases">
        <title>NTM in soil in Japan.</title>
        <authorList>
            <person name="Ohya K."/>
        </authorList>
    </citation>
    <scope>NUCLEOTIDE SEQUENCE [LARGE SCALE GENOMIC DNA]</scope>
    <source>
        <strain evidence="3 4">GF76</strain>
    </source>
</reference>
<dbReference type="PANTHER" id="PTHR43081">
    <property type="entry name" value="ADENYLATE CYCLASE, TERMINAL-DIFFERENTIATION SPECIFIC-RELATED"/>
    <property type="match status" value="1"/>
</dbReference>
<dbReference type="AlphaFoldDB" id="A0A329KQ35"/>
<accession>A0A329KQ35</accession>
<feature type="domain" description="Guanylate cyclase" evidence="2">
    <location>
        <begin position="48"/>
        <end position="112"/>
    </location>
</feature>
<evidence type="ECO:0000259" key="2">
    <source>
        <dbReference type="PROSITE" id="PS50125"/>
    </source>
</evidence>
<dbReference type="InterPro" id="IPR050697">
    <property type="entry name" value="Adenylyl/Guanylyl_Cyclase_3/4"/>
</dbReference>
<sequence>MHMALPMLALWLLLGIPKVDLEMGQPGGPFHFGADRLGGERRAGRPDHVLRAARAGLALHAAVEQAAAGREDWPRFRVGINTGPALVGNVGAQQVRNFTAIGDTMNLAARLEGLAEPGQVVIGPNTAVALGESARVRMLGWVDVKGKRDPVRVRVLDGLAP</sequence>
<evidence type="ECO:0000256" key="1">
    <source>
        <dbReference type="ARBA" id="ARBA00005381"/>
    </source>
</evidence>
<comment type="caution">
    <text evidence="3">The sequence shown here is derived from an EMBL/GenBank/DDBJ whole genome shotgun (WGS) entry which is preliminary data.</text>
</comment>
<dbReference type="GO" id="GO:0035556">
    <property type="term" value="P:intracellular signal transduction"/>
    <property type="evidence" value="ECO:0007669"/>
    <property type="project" value="InterPro"/>
</dbReference>
<dbReference type="Gene3D" id="3.30.70.1230">
    <property type="entry name" value="Nucleotide cyclase"/>
    <property type="match status" value="1"/>
</dbReference>
<dbReference type="PANTHER" id="PTHR43081:SF20">
    <property type="entry name" value="TWO-COMPONENT RESPONSE REGULATOR"/>
    <property type="match status" value="1"/>
</dbReference>
<dbReference type="EMBL" id="QMEU01000043">
    <property type="protein sequence ID" value="RAU94096.1"/>
    <property type="molecule type" value="Genomic_DNA"/>
</dbReference>
<name>A0A329KQ35_9MYCO</name>
<evidence type="ECO:0000313" key="3">
    <source>
        <dbReference type="EMBL" id="RAU94096.1"/>
    </source>
</evidence>
<dbReference type="GO" id="GO:0004016">
    <property type="term" value="F:adenylate cyclase activity"/>
    <property type="evidence" value="ECO:0007669"/>
    <property type="project" value="UniProtKB-ARBA"/>
</dbReference>
<protein>
    <recommendedName>
        <fullName evidence="2">Guanylate cyclase domain-containing protein</fullName>
    </recommendedName>
</protein>
<evidence type="ECO:0000313" key="4">
    <source>
        <dbReference type="Proteomes" id="UP000250347"/>
    </source>
</evidence>
<dbReference type="PROSITE" id="PS50125">
    <property type="entry name" value="GUANYLATE_CYCLASE_2"/>
    <property type="match status" value="1"/>
</dbReference>
<comment type="similarity">
    <text evidence="1">Belongs to the adenylyl cyclase class-3 family.</text>
</comment>
<dbReference type="InterPro" id="IPR029787">
    <property type="entry name" value="Nucleotide_cyclase"/>
</dbReference>
<dbReference type="GO" id="GO:0006171">
    <property type="term" value="P:cAMP biosynthetic process"/>
    <property type="evidence" value="ECO:0007669"/>
    <property type="project" value="TreeGrafter"/>
</dbReference>
<dbReference type="Pfam" id="PF00211">
    <property type="entry name" value="Guanylate_cyc"/>
    <property type="match status" value="1"/>
</dbReference>
<dbReference type="InterPro" id="IPR001054">
    <property type="entry name" value="A/G_cyclase"/>
</dbReference>
<dbReference type="SUPFAM" id="SSF55073">
    <property type="entry name" value="Nucleotide cyclase"/>
    <property type="match status" value="1"/>
</dbReference>
<gene>
    <name evidence="3" type="ORF">DQP58_15065</name>
</gene>
<dbReference type="Proteomes" id="UP000250347">
    <property type="component" value="Unassembled WGS sequence"/>
</dbReference>